<comment type="caution">
    <text evidence="1">The sequence shown here is derived from an EMBL/GenBank/DDBJ whole genome shotgun (WGS) entry which is preliminary data.</text>
</comment>
<sequence>MAQASRLMAEDEHMLTELVGGKMPEFLPPPRPLGEQTVLRDLPAGLPSQLLNQRPDIRAAEHKLRQTNAEIGSARAAFFPKFTLSATEGNNALQFNHLFSKFAETWSLNPQMTIPVLTWGVNLGNLRTAESQAKQAASEYQKTALAAIHEVSDALTARDTYLRQEKHTHLLVDATGRSYALAWMKYQEGIENYQIVLEQQRSFYTSQLSLIQVEAARFQNMVTVYRVLGGGWRKNGVLDAPVEKRDATKAEIPARKRPTWLRGWWEGNGYGKGF</sequence>
<dbReference type="InterPro" id="IPR003423">
    <property type="entry name" value="OMP_efflux"/>
</dbReference>
<evidence type="ECO:0000313" key="1">
    <source>
        <dbReference type="EMBL" id="KMQ96011.1"/>
    </source>
</evidence>
<dbReference type="PANTHER" id="PTHR30203">
    <property type="entry name" value="OUTER MEMBRANE CATION EFFLUX PROTEIN"/>
    <property type="match status" value="1"/>
</dbReference>
<name>A0A0J7L052_LASNI</name>
<keyword evidence="2" id="KW-1185">Reference proteome</keyword>
<evidence type="ECO:0000313" key="2">
    <source>
        <dbReference type="Proteomes" id="UP000036403"/>
    </source>
</evidence>
<gene>
    <name evidence="1" type="ORF">RF55_3743</name>
</gene>
<dbReference type="Proteomes" id="UP000036403">
    <property type="component" value="Unassembled WGS sequence"/>
</dbReference>
<dbReference type="EMBL" id="LBMM01001612">
    <property type="protein sequence ID" value="KMQ96011.1"/>
    <property type="molecule type" value="Genomic_DNA"/>
</dbReference>
<dbReference type="Gene3D" id="2.20.200.10">
    <property type="entry name" value="Outer membrane efflux proteins (OEP)"/>
    <property type="match status" value="1"/>
</dbReference>
<dbReference type="SUPFAM" id="SSF56954">
    <property type="entry name" value="Outer membrane efflux proteins (OEP)"/>
    <property type="match status" value="1"/>
</dbReference>
<dbReference type="Pfam" id="PF02321">
    <property type="entry name" value="OEP"/>
    <property type="match status" value="1"/>
</dbReference>
<dbReference type="PANTHER" id="PTHR30203:SF33">
    <property type="entry name" value="BLR4455 PROTEIN"/>
    <property type="match status" value="1"/>
</dbReference>
<organism evidence="1 2">
    <name type="scientific">Lasius niger</name>
    <name type="common">Black garden ant</name>
    <dbReference type="NCBI Taxonomy" id="67767"/>
    <lineage>
        <taxon>Eukaryota</taxon>
        <taxon>Metazoa</taxon>
        <taxon>Ecdysozoa</taxon>
        <taxon>Arthropoda</taxon>
        <taxon>Hexapoda</taxon>
        <taxon>Insecta</taxon>
        <taxon>Pterygota</taxon>
        <taxon>Neoptera</taxon>
        <taxon>Endopterygota</taxon>
        <taxon>Hymenoptera</taxon>
        <taxon>Apocrita</taxon>
        <taxon>Aculeata</taxon>
        <taxon>Formicoidea</taxon>
        <taxon>Formicidae</taxon>
        <taxon>Formicinae</taxon>
        <taxon>Lasius</taxon>
        <taxon>Lasius</taxon>
    </lineage>
</organism>
<accession>A0A0J7L052</accession>
<dbReference type="AlphaFoldDB" id="A0A0J7L052"/>
<reference evidence="1 2" key="1">
    <citation type="submission" date="2015-04" db="EMBL/GenBank/DDBJ databases">
        <title>Lasius niger genome sequencing.</title>
        <authorList>
            <person name="Konorov E.A."/>
            <person name="Nikitin M.A."/>
            <person name="Kirill M.V."/>
            <person name="Chang P."/>
        </authorList>
    </citation>
    <scope>NUCLEOTIDE SEQUENCE [LARGE SCALE GENOMIC DNA]</scope>
    <source>
        <tissue evidence="1">Whole</tissue>
    </source>
</reference>
<keyword evidence="1" id="KW-0449">Lipoprotein</keyword>
<proteinExistence type="predicted"/>
<dbReference type="PaxDb" id="67767-A0A0J7L052"/>
<protein>
    <submittedName>
        <fullName evidence="1">Outer membrane efflux lipoprotein</fullName>
    </submittedName>
</protein>
<dbReference type="OrthoDB" id="10070662at2759"/>
<dbReference type="InterPro" id="IPR010131">
    <property type="entry name" value="MdtP/NodT-like"/>
</dbReference>
<dbReference type="GO" id="GO:0015562">
    <property type="term" value="F:efflux transmembrane transporter activity"/>
    <property type="evidence" value="ECO:0007669"/>
    <property type="project" value="InterPro"/>
</dbReference>
<dbReference type="STRING" id="67767.A0A0J7L052"/>
<dbReference type="Gene3D" id="1.20.1600.10">
    <property type="entry name" value="Outer membrane efflux proteins (OEP)"/>
    <property type="match status" value="1"/>
</dbReference>